<dbReference type="Pfam" id="PF25313">
    <property type="entry name" value="BRWD_AD"/>
    <property type="match status" value="1"/>
</dbReference>
<feature type="repeat" description="WD" evidence="5">
    <location>
        <begin position="361"/>
        <end position="405"/>
    </location>
</feature>
<feature type="compositionally biased region" description="Basic residues" evidence="6">
    <location>
        <begin position="863"/>
        <end position="873"/>
    </location>
</feature>
<dbReference type="GO" id="GO:0008360">
    <property type="term" value="P:regulation of cell shape"/>
    <property type="evidence" value="ECO:0007669"/>
    <property type="project" value="TreeGrafter"/>
</dbReference>
<dbReference type="FunFam" id="2.130.10.10:FF:001133">
    <property type="entry name" value="WD40 domain-containing protein"/>
    <property type="match status" value="1"/>
</dbReference>
<dbReference type="PROSITE" id="PS50294">
    <property type="entry name" value="WD_REPEATS_REGION"/>
    <property type="match status" value="3"/>
</dbReference>
<dbReference type="InterPro" id="IPR036427">
    <property type="entry name" value="Bromodomain-like_sf"/>
</dbReference>
<keyword evidence="10" id="KW-1185">Reference proteome</keyword>
<feature type="signal peptide" evidence="7">
    <location>
        <begin position="1"/>
        <end position="32"/>
    </location>
</feature>
<dbReference type="InterPro" id="IPR001487">
    <property type="entry name" value="Bromodomain"/>
</dbReference>
<feature type="repeat" description="WD" evidence="5">
    <location>
        <begin position="616"/>
        <end position="658"/>
    </location>
</feature>
<dbReference type="InterPro" id="IPR036322">
    <property type="entry name" value="WD40_repeat_dom_sf"/>
</dbReference>
<dbReference type="PROSITE" id="PS50082">
    <property type="entry name" value="WD_REPEATS_2"/>
    <property type="match status" value="5"/>
</dbReference>
<keyword evidence="3 4" id="KW-0103">Bromodomain</keyword>
<dbReference type="EMBL" id="JRRC01379527">
    <property type="protein sequence ID" value="KHG03709.1"/>
    <property type="molecule type" value="Genomic_DNA"/>
</dbReference>
<feature type="compositionally biased region" description="Polar residues" evidence="6">
    <location>
        <begin position="1408"/>
        <end position="1427"/>
    </location>
</feature>
<feature type="compositionally biased region" description="Basic residues" evidence="6">
    <location>
        <begin position="906"/>
        <end position="920"/>
    </location>
</feature>
<feature type="region of interest" description="Disordered" evidence="6">
    <location>
        <begin position="1344"/>
        <end position="1437"/>
    </location>
</feature>
<dbReference type="GO" id="GO:0007010">
    <property type="term" value="P:cytoskeleton organization"/>
    <property type="evidence" value="ECO:0007669"/>
    <property type="project" value="TreeGrafter"/>
</dbReference>
<proteinExistence type="predicted"/>
<evidence type="ECO:0000256" key="3">
    <source>
        <dbReference type="ARBA" id="ARBA00023117"/>
    </source>
</evidence>
<dbReference type="Gene3D" id="2.130.10.10">
    <property type="entry name" value="YVTN repeat-like/Quinoprotein amine dehydrogenase"/>
    <property type="match status" value="3"/>
</dbReference>
<dbReference type="CDD" id="cd05529">
    <property type="entry name" value="Bromo_WDR9_I_like"/>
    <property type="match status" value="1"/>
</dbReference>
<dbReference type="Pfam" id="PF25437">
    <property type="entry name" value="BRWD1_N"/>
    <property type="match status" value="1"/>
</dbReference>
<evidence type="ECO:0000256" key="2">
    <source>
        <dbReference type="ARBA" id="ARBA00022737"/>
    </source>
</evidence>
<dbReference type="Pfam" id="PF00439">
    <property type="entry name" value="Bromodomain"/>
    <property type="match status" value="1"/>
</dbReference>
<dbReference type="PANTHER" id="PTHR16266">
    <property type="entry name" value="WD REPEAT DOMAIN 9"/>
    <property type="match status" value="1"/>
</dbReference>
<dbReference type="InterPro" id="IPR019775">
    <property type="entry name" value="WD40_repeat_CS"/>
</dbReference>
<dbReference type="FunFam" id="2.130.10.10:FF:000403">
    <property type="entry name" value="PH-interacting protein isoform X1"/>
    <property type="match status" value="1"/>
</dbReference>
<dbReference type="SUPFAM" id="SSF47370">
    <property type="entry name" value="Bromodomain"/>
    <property type="match status" value="1"/>
</dbReference>
<comment type="caution">
    <text evidence="9">The sequence shown here is derived from an EMBL/GenBank/DDBJ whole genome shotgun (WGS) entry which is preliminary data.</text>
</comment>
<reference evidence="10" key="1">
    <citation type="submission" date="2014-09" db="EMBL/GenBank/DDBJ databases">
        <authorList>
            <person name="Mudge J."/>
            <person name="Ramaraj T."/>
            <person name="Lindquist I.E."/>
            <person name="Bharti A.K."/>
            <person name="Sundararajan A."/>
            <person name="Cameron C.T."/>
            <person name="Woodward J.E."/>
            <person name="May G.D."/>
            <person name="Brubaker C."/>
            <person name="Broadhvest J."/>
            <person name="Wilkins T.A."/>
        </authorList>
    </citation>
    <scope>NUCLEOTIDE SEQUENCE</scope>
    <source>
        <strain evidence="10">cv. AKA8401</strain>
    </source>
</reference>
<feature type="repeat" description="WD" evidence="5">
    <location>
        <begin position="319"/>
        <end position="360"/>
    </location>
</feature>
<evidence type="ECO:0000256" key="7">
    <source>
        <dbReference type="SAM" id="SignalP"/>
    </source>
</evidence>
<dbReference type="FunFam" id="2.130.10.10:FF:000606">
    <property type="entry name" value="PH-interacting protein isoform X1"/>
    <property type="match status" value="1"/>
</dbReference>
<dbReference type="PROSITE" id="PS50014">
    <property type="entry name" value="BROMODOMAIN_2"/>
    <property type="match status" value="1"/>
</dbReference>
<dbReference type="InterPro" id="IPR057452">
    <property type="entry name" value="BRWD/PHIP_N"/>
</dbReference>
<dbReference type="InterPro" id="IPR001680">
    <property type="entry name" value="WD40_rpt"/>
</dbReference>
<dbReference type="PROSITE" id="PS00678">
    <property type="entry name" value="WD_REPEATS_1"/>
    <property type="match status" value="2"/>
</dbReference>
<feature type="compositionally biased region" description="Acidic residues" evidence="6">
    <location>
        <begin position="952"/>
        <end position="965"/>
    </location>
</feature>
<feature type="region of interest" description="Disordered" evidence="6">
    <location>
        <begin position="833"/>
        <end position="989"/>
    </location>
</feature>
<dbReference type="InterPro" id="IPR057451">
    <property type="entry name" value="BRWD/PHIP_AD"/>
</dbReference>
<dbReference type="SUPFAM" id="SSF50978">
    <property type="entry name" value="WD40 repeat-like"/>
    <property type="match status" value="1"/>
</dbReference>
<evidence type="ECO:0000256" key="5">
    <source>
        <dbReference type="PROSITE-ProRule" id="PRU00221"/>
    </source>
</evidence>
<feature type="region of interest" description="Disordered" evidence="6">
    <location>
        <begin position="1168"/>
        <end position="1206"/>
    </location>
</feature>
<dbReference type="Pfam" id="PF00400">
    <property type="entry name" value="WD40"/>
    <property type="match status" value="5"/>
</dbReference>
<feature type="region of interest" description="Disordered" evidence="6">
    <location>
        <begin position="1034"/>
        <end position="1058"/>
    </location>
</feature>
<organism evidence="9 10">
    <name type="scientific">Gossypium arboreum</name>
    <name type="common">Tree cotton</name>
    <name type="synonym">Gossypium nanking</name>
    <dbReference type="NCBI Taxonomy" id="29729"/>
    <lineage>
        <taxon>Eukaryota</taxon>
        <taxon>Viridiplantae</taxon>
        <taxon>Streptophyta</taxon>
        <taxon>Embryophyta</taxon>
        <taxon>Tracheophyta</taxon>
        <taxon>Spermatophyta</taxon>
        <taxon>Magnoliopsida</taxon>
        <taxon>eudicotyledons</taxon>
        <taxon>Gunneridae</taxon>
        <taxon>Pentapetalae</taxon>
        <taxon>rosids</taxon>
        <taxon>malvids</taxon>
        <taxon>Malvales</taxon>
        <taxon>Malvaceae</taxon>
        <taxon>Malvoideae</taxon>
        <taxon>Gossypium</taxon>
    </lineage>
</organism>
<dbReference type="GO" id="GO:0006357">
    <property type="term" value="P:regulation of transcription by RNA polymerase II"/>
    <property type="evidence" value="ECO:0007669"/>
    <property type="project" value="TreeGrafter"/>
</dbReference>
<evidence type="ECO:0000313" key="9">
    <source>
        <dbReference type="EMBL" id="KHG03709.1"/>
    </source>
</evidence>
<dbReference type="CDD" id="cd00200">
    <property type="entry name" value="WD40"/>
    <property type="match status" value="1"/>
</dbReference>
<evidence type="ECO:0000313" key="10">
    <source>
        <dbReference type="Proteomes" id="UP000032142"/>
    </source>
</evidence>
<feature type="compositionally biased region" description="Polar residues" evidence="6">
    <location>
        <begin position="1353"/>
        <end position="1373"/>
    </location>
</feature>
<evidence type="ECO:0000256" key="6">
    <source>
        <dbReference type="SAM" id="MobiDB-lite"/>
    </source>
</evidence>
<keyword evidence="1 5" id="KW-0853">WD repeat</keyword>
<feature type="chain" id="PRO_5002056672" evidence="7">
    <location>
        <begin position="33"/>
        <end position="1784"/>
    </location>
</feature>
<dbReference type="InterPro" id="IPR052060">
    <property type="entry name" value="Bromo_WD_repeat"/>
</dbReference>
<keyword evidence="7" id="KW-0732">Signal</keyword>
<protein>
    <submittedName>
        <fullName evidence="9">Bromodomain and WD repeat-containing 3</fullName>
    </submittedName>
</protein>
<dbReference type="InterPro" id="IPR015943">
    <property type="entry name" value="WD40/YVTN_repeat-like_dom_sf"/>
</dbReference>
<gene>
    <name evidence="9" type="ORF">F383_26488</name>
</gene>
<evidence type="ECO:0000256" key="1">
    <source>
        <dbReference type="ARBA" id="ARBA00022574"/>
    </source>
</evidence>
<accession>A0A0B0MW36</accession>
<sequence>MVHMANFPKILQAFALWISKCAVEIFVFPVTAHPVNPPGYMALQKYVPSSDSPSVRMKPLSFSTKVRAQLADGETDDSKKHNVDVDLREVYFLIMHFLSTGPCKRTCGQFWNELLENQLLPRRYHAWYSRKGEDSGHENDDGLSFPLSYAQLVERNPHIEKDHLIKLLKQLLLTAPSQSKDKSARHTPNAADVPTLLGTGPFSLLSYDDNKGKSEAKRPPVHMRWPHMHADQVRGLGLREIGGGFTRHHRSPSIRAACYAIAKPSTMVQKMQNIKRLRGHRNAVYCAIFDRSGRYVITGSDDRLVKIWSMETAYCLASCRGHEGDITDLAVSSNNFMVASASNDCIIRVWHLPDGQPISVLRGHTGAVTAIAFSPRPGSVYQLLSSSDDGTCRIWDARNAEIRPRIYVPKPSDSLAGKNSGSSSTSGQQSHQIFCCAFNANGTVFVTGSSDTLARVWVACKPNTDDSDQPNHEIDVLSGHENDVNYVQFSGCSVSSRFSTADGLKEDSVPKFRNSWFSQDNIVTCSRDGSAIIWVPKSRRSHGKVGRWCKHYHLKVPPPPLPPQPPRGGPRQRILPTPRGVNMIIWSLDNRFVLAAIMDCRICVWNAADGSLVHSLSGHTDSTYVLDVHPFNPRIAMSAGYDGRTIVWDIWEGTPIRIYEIARFKLVDGKFSSDGTSIILSDDVGQLYILNTGQGESQKDAKYDQFFLGDYRPLIHDTSGNSLDLETQLTTYRRNMQDLLCDSGMIPYTEPYQTMYQKRRLGALGLEWKPGALNLSVGPNFSLDQDYQIPPLADLDAIAAPLPAFLDAMDWEPEIEVQSDDNDSEYNVIEEYSTGGEQGSLGSLSGDPECSTDDSEIDDTHKDARRRSKRKKPKADSEFMTSSGRRVKRRNLDECDGNSLSNGPIRKSRNERKALRRKSSTSKTSSKSSRPRRAAARNALHFFSKITGTSTDGEDEYDSEGDSSESESMIPDSYVDSDESDRDLPNEQIKLSKGKEVFFGESEDVAKANALPESHNAGNRKRLVLKLPGWDPNKLVPPERRENSASLSHKASEGSVKHISSLDMGCSSVDANNSMIGGLRGQSDKIEDHLDLTEAYKDGGHGAIKWGGVKARTSKRLRLGELVSSDAYAGSTRCLGDHKENNVNGYVGPEKACATVSLSTDIQTCKEGMNGKVTTPENLRNEREVLDDPDNAEDPSGPSEHIKYPKSPKWVNRSAEDMPISTFNQNGQPSEVKEGNMPISTKLRFFSKRTTIDDESPGLKMKISRGHMNGGYDALNDGTSERAKDLVSEVPLVDGSNDICSGNEGDGLLDSDAQVDRIPMSTPLVSGGLQPGSIKMYNVVYRRSKTQRDRSNSESGSAMVESTANVSNHNSSLIGDLHEGSTNGTHNKLSGRLKGHVLQSEDVHRSTQDGSTNGSQLPSKEWGSSSRMAVGSRSTRNRRSNYYFHDTSPIRKPNQSTRRGSWLMLTTHEEGSRYIPQLGDEIVYLRQGHQEYAAHIGLKESGPWTSSKGGSMLRAVEFCRVEGLEYSTSPGSGESCCKMTLKFTDPSSSMFDRAFNLTLPDMTGFPDFLVERTRFDAAIDRNWSCRDKCKVWWKDASGDDGSWWDGRIVAVKPKSYEFPDSPWERYTVQYRSEPKEPQLHSPWELFDADNQREQPHIDSNIRDNLLSAFAKLEKSSHKAQVYQIAYHSSLSSSDTVGDQYAVNKLKQVSQKSNFTNRYPVPLSFDIIQSRLENNYYRSLEAVQHDIQVMLLNAESYFGRNAELLSKLRRLSDFFMRILSSLQPP</sequence>
<dbReference type="PANTHER" id="PTHR16266:SF39">
    <property type="entry name" value="BROMODOMAIN AND WD REPEAT-CONTAINING PROTEIN 1-LIKE"/>
    <property type="match status" value="1"/>
</dbReference>
<feature type="repeat" description="WD" evidence="5">
    <location>
        <begin position="277"/>
        <end position="318"/>
    </location>
</feature>
<feature type="domain" description="Bromo" evidence="8">
    <location>
        <begin position="1721"/>
        <end position="1764"/>
    </location>
</feature>
<dbReference type="SMART" id="SM00297">
    <property type="entry name" value="BROMO"/>
    <property type="match status" value="1"/>
</dbReference>
<dbReference type="Gene3D" id="1.20.920.10">
    <property type="entry name" value="Bromodomain-like"/>
    <property type="match status" value="1"/>
</dbReference>
<name>A0A0B0MW36_GOSAR</name>
<feature type="repeat" description="WD" evidence="5">
    <location>
        <begin position="426"/>
        <end position="457"/>
    </location>
</feature>
<dbReference type="GO" id="GO:0005634">
    <property type="term" value="C:nucleus"/>
    <property type="evidence" value="ECO:0007669"/>
    <property type="project" value="TreeGrafter"/>
</dbReference>
<dbReference type="SMART" id="SM00320">
    <property type="entry name" value="WD40"/>
    <property type="match status" value="7"/>
</dbReference>
<dbReference type="Proteomes" id="UP000032142">
    <property type="component" value="Unassembled WGS sequence"/>
</dbReference>
<evidence type="ECO:0000256" key="4">
    <source>
        <dbReference type="PROSITE-ProRule" id="PRU00035"/>
    </source>
</evidence>
<evidence type="ECO:0000259" key="8">
    <source>
        <dbReference type="PROSITE" id="PS50014"/>
    </source>
</evidence>
<keyword evidence="2" id="KW-0677">Repeat</keyword>